<name>A0A0R0IMF8_SOYBN</name>
<reference evidence="4 5" key="1">
    <citation type="journal article" date="2010" name="Nature">
        <title>Genome sequence of the palaeopolyploid soybean.</title>
        <authorList>
            <person name="Schmutz J."/>
            <person name="Cannon S.B."/>
            <person name="Schlueter J."/>
            <person name="Ma J."/>
            <person name="Mitros T."/>
            <person name="Nelson W."/>
            <person name="Hyten D.L."/>
            <person name="Song Q."/>
            <person name="Thelen J.J."/>
            <person name="Cheng J."/>
            <person name="Xu D."/>
            <person name="Hellsten U."/>
            <person name="May G.D."/>
            <person name="Yu Y."/>
            <person name="Sakurai T."/>
            <person name="Umezawa T."/>
            <person name="Bhattacharyya M.K."/>
            <person name="Sandhu D."/>
            <person name="Valliyodan B."/>
            <person name="Lindquist E."/>
            <person name="Peto M."/>
            <person name="Grant D."/>
            <person name="Shu S."/>
            <person name="Goodstein D."/>
            <person name="Barry K."/>
            <person name="Futrell-Griggs M."/>
            <person name="Abernathy B."/>
            <person name="Du J."/>
            <person name="Tian Z."/>
            <person name="Zhu L."/>
            <person name="Gill N."/>
            <person name="Joshi T."/>
            <person name="Libault M."/>
            <person name="Sethuraman A."/>
            <person name="Zhang X.-C."/>
            <person name="Shinozaki K."/>
            <person name="Nguyen H.T."/>
            <person name="Wing R.A."/>
            <person name="Cregan P."/>
            <person name="Specht J."/>
            <person name="Grimwood J."/>
            <person name="Rokhsar D."/>
            <person name="Stacey G."/>
            <person name="Shoemaker R.C."/>
            <person name="Jackson S.A."/>
        </authorList>
    </citation>
    <scope>NUCLEOTIDE SEQUENCE</scope>
    <source>
        <strain evidence="5">cv. Williams 82</strain>
        <tissue evidence="4">Callus</tissue>
    </source>
</reference>
<organism evidence="4">
    <name type="scientific">Glycine max</name>
    <name type="common">Soybean</name>
    <name type="synonym">Glycine hispida</name>
    <dbReference type="NCBI Taxonomy" id="3847"/>
    <lineage>
        <taxon>Eukaryota</taxon>
        <taxon>Viridiplantae</taxon>
        <taxon>Streptophyta</taxon>
        <taxon>Embryophyta</taxon>
        <taxon>Tracheophyta</taxon>
        <taxon>Spermatophyta</taxon>
        <taxon>Magnoliopsida</taxon>
        <taxon>eudicotyledons</taxon>
        <taxon>Gunneridae</taxon>
        <taxon>Pentapetalae</taxon>
        <taxon>rosids</taxon>
        <taxon>fabids</taxon>
        <taxon>Fabales</taxon>
        <taxon>Fabaceae</taxon>
        <taxon>Papilionoideae</taxon>
        <taxon>50 kb inversion clade</taxon>
        <taxon>NPAAA clade</taxon>
        <taxon>indigoferoid/millettioid clade</taxon>
        <taxon>Phaseoleae</taxon>
        <taxon>Glycine</taxon>
        <taxon>Glycine subgen. Soja</taxon>
    </lineage>
</organism>
<proteinExistence type="predicted"/>
<dbReference type="EMBL" id="CM000841">
    <property type="protein sequence ID" value="KRH43466.1"/>
    <property type="molecule type" value="Genomic_DNA"/>
</dbReference>
<dbReference type="InParanoid" id="A0A0R0IMF8"/>
<keyword evidence="2" id="KW-0472">Membrane</keyword>
<evidence type="ECO:0000313" key="5">
    <source>
        <dbReference type="EnsemblPlants" id="KRH43466"/>
    </source>
</evidence>
<feature type="domain" description="Multiple C2" evidence="3">
    <location>
        <begin position="156"/>
        <end position="216"/>
    </location>
</feature>
<dbReference type="PANTHER" id="PTHR31425">
    <property type="entry name" value="PHOSPHORIBOSYLANTHRANILATE TRANSFERASE ISOFORM 1"/>
    <property type="match status" value="1"/>
</dbReference>
<sequence>MALRSRSMKSNTNTIWNEDLMFVVAESFDDSLLVEVLGILNVVGISPMKKKNRTYAYCVAKYGPKWLDSLRNQVAAITTLRFKRAEAPLSKEVVEYMLDAGENVWSMRRGRAQFHRIAVLLNVLVFVAKHFDEKKITTVLSYFMFLYVVFCPWIILPSTILFLLLVGIWCYRTWPRYPSHTDIKLSHVDTTTVEELEEEFDNPFPSKFSGDNLRTRLTLPHSSLW</sequence>
<dbReference type="EnsemblPlants" id="KRH43466">
    <property type="protein sequence ID" value="KRH43466"/>
    <property type="gene ID" value="GLYMA_08G151800"/>
</dbReference>
<evidence type="ECO:0000313" key="4">
    <source>
        <dbReference type="EMBL" id="KRH43466.1"/>
    </source>
</evidence>
<evidence type="ECO:0000256" key="2">
    <source>
        <dbReference type="SAM" id="Phobius"/>
    </source>
</evidence>
<keyword evidence="2" id="KW-0812">Transmembrane</keyword>
<gene>
    <name evidence="4" type="ORF">GLYMA_08G151800</name>
</gene>
<dbReference type="STRING" id="3847.A0A0R0IMF8"/>
<protein>
    <recommendedName>
        <fullName evidence="3">Multiple C2 domain-containing protein</fullName>
    </recommendedName>
</protein>
<keyword evidence="1" id="KW-0677">Repeat</keyword>
<evidence type="ECO:0000313" key="6">
    <source>
        <dbReference type="Proteomes" id="UP000008827"/>
    </source>
</evidence>
<evidence type="ECO:0000259" key="3">
    <source>
        <dbReference type="Pfam" id="PF08372"/>
    </source>
</evidence>
<dbReference type="Pfam" id="PF08372">
    <property type="entry name" value="PRT_C"/>
    <property type="match status" value="1"/>
</dbReference>
<dbReference type="Proteomes" id="UP000008827">
    <property type="component" value="Chromosome 8"/>
</dbReference>
<reference evidence="4" key="3">
    <citation type="submission" date="2018-07" db="EMBL/GenBank/DDBJ databases">
        <title>WGS assembly of Glycine max.</title>
        <authorList>
            <person name="Schmutz J."/>
            <person name="Cannon S."/>
            <person name="Schlueter J."/>
            <person name="Ma J."/>
            <person name="Mitros T."/>
            <person name="Nelson W."/>
            <person name="Hyten D."/>
            <person name="Song Q."/>
            <person name="Thelen J."/>
            <person name="Cheng J."/>
            <person name="Xu D."/>
            <person name="Hellsten U."/>
            <person name="May G."/>
            <person name="Yu Y."/>
            <person name="Sakurai T."/>
            <person name="Umezawa T."/>
            <person name="Bhattacharyya M."/>
            <person name="Sandhu D."/>
            <person name="Valliyodan B."/>
            <person name="Lindquist E."/>
            <person name="Peto M."/>
            <person name="Grant D."/>
            <person name="Shu S."/>
            <person name="Goodstein D."/>
            <person name="Barry K."/>
            <person name="Futrell-Griggs M."/>
            <person name="Abernathy B."/>
            <person name="Du J."/>
            <person name="Tian Z."/>
            <person name="Zhu L."/>
            <person name="Gill N."/>
            <person name="Joshi T."/>
            <person name="Libault M."/>
            <person name="Sethuraman A."/>
            <person name="Zhang X."/>
            <person name="Shinozaki K."/>
            <person name="Nguyen H."/>
            <person name="Wing R."/>
            <person name="Cregan P."/>
            <person name="Specht J."/>
            <person name="Grimwood J."/>
            <person name="Rokhsar D."/>
            <person name="Stacey G."/>
            <person name="Shoemaker R."/>
            <person name="Jackson S."/>
        </authorList>
    </citation>
    <scope>NUCLEOTIDE SEQUENCE</scope>
    <source>
        <tissue evidence="4">Callus</tissue>
    </source>
</reference>
<feature type="transmembrane region" description="Helical" evidence="2">
    <location>
        <begin position="143"/>
        <end position="171"/>
    </location>
</feature>
<keyword evidence="2" id="KW-1133">Transmembrane helix</keyword>
<dbReference type="InterPro" id="IPR013583">
    <property type="entry name" value="MCTP_C"/>
</dbReference>
<dbReference type="Gramene" id="KRH43466">
    <property type="protein sequence ID" value="KRH43466"/>
    <property type="gene ID" value="GLYMA_08G151800"/>
</dbReference>
<reference evidence="5" key="2">
    <citation type="submission" date="2018-02" db="UniProtKB">
        <authorList>
            <consortium name="EnsemblPlants"/>
        </authorList>
    </citation>
    <scope>IDENTIFICATION</scope>
    <source>
        <strain evidence="5">Williams 82</strain>
    </source>
</reference>
<dbReference type="InterPro" id="IPR047259">
    <property type="entry name" value="QUIRKY-like"/>
</dbReference>
<accession>A0A0R0IMF8</accession>
<evidence type="ECO:0000256" key="1">
    <source>
        <dbReference type="ARBA" id="ARBA00022737"/>
    </source>
</evidence>
<dbReference type="AlphaFoldDB" id="A0A0R0IMF8"/>
<keyword evidence="6" id="KW-1185">Reference proteome</keyword>
<feature type="transmembrane region" description="Helical" evidence="2">
    <location>
        <begin position="114"/>
        <end position="131"/>
    </location>
</feature>
<dbReference type="PANTHER" id="PTHR31425:SF41">
    <property type="entry name" value="ANTHRANILATE PHOSPHORIBOSYLTRANSFERASE-LIKE PROTEIN"/>
    <property type="match status" value="1"/>
</dbReference>